<dbReference type="EMBL" id="QRAV01000001">
    <property type="protein sequence ID" value="RDL24627.1"/>
    <property type="molecule type" value="Genomic_DNA"/>
</dbReference>
<dbReference type="SUPFAM" id="SSF110087">
    <property type="entry name" value="DR1885-like metal-binding protein"/>
    <property type="match status" value="1"/>
</dbReference>
<dbReference type="InterPro" id="IPR036182">
    <property type="entry name" value="PCuAC_sf"/>
</dbReference>
<dbReference type="RefSeq" id="WP_042557453.1">
    <property type="nucleotide sequence ID" value="NZ_QRAV01000001.1"/>
</dbReference>
<comment type="caution">
    <text evidence="2">The sequence shown here is derived from an EMBL/GenBank/DDBJ whole genome shotgun (WGS) entry which is preliminary data.</text>
</comment>
<evidence type="ECO:0000313" key="2">
    <source>
        <dbReference type="EMBL" id="RDL24627.1"/>
    </source>
</evidence>
<dbReference type="Pfam" id="PF04314">
    <property type="entry name" value="PCuAC"/>
    <property type="match status" value="1"/>
</dbReference>
<reference evidence="2 3" key="1">
    <citation type="submission" date="2018-07" db="EMBL/GenBank/DDBJ databases">
        <title>Genome sequencing of rice bacterial endophytes.</title>
        <authorList>
            <person name="Venturi V."/>
        </authorList>
    </citation>
    <scope>NUCLEOTIDE SEQUENCE [LARGE SCALE GENOMIC DNA]</scope>
    <source>
        <strain evidence="2 3">E2333</strain>
    </source>
</reference>
<dbReference type="PANTHER" id="PTHR36302">
    <property type="entry name" value="BLR7088 PROTEIN"/>
    <property type="match status" value="1"/>
</dbReference>
<sequence length="159" mass="17345">MLNKFIVIAALLLPACFAHAHEYKAGELEIAHPWSQELPPNAPTVAAYFVIHNNGKTADRLLSVDSPIAPEAQLHEHVMQGDLMKMQQVPSVAIPAGGNVTFAPMAYHVMLLNPTDRSLLSDGKRFPLTMHFEKAGDVTVEVAVQKKPPETTKAHAHAQ</sequence>
<dbReference type="Proteomes" id="UP000255365">
    <property type="component" value="Unassembled WGS sequence"/>
</dbReference>
<name>A0A370SY30_PSEJE</name>
<keyword evidence="1" id="KW-0732">Signal</keyword>
<dbReference type="InterPro" id="IPR058248">
    <property type="entry name" value="Lxx211020-like"/>
</dbReference>
<feature type="chain" id="PRO_5016728411" description="Copper resistance protein CopZ" evidence="1">
    <location>
        <begin position="21"/>
        <end position="159"/>
    </location>
</feature>
<protein>
    <recommendedName>
        <fullName evidence="4">Copper resistance protein CopZ</fullName>
    </recommendedName>
</protein>
<gene>
    <name evidence="2" type="ORF">DEU51_10193</name>
</gene>
<dbReference type="InterPro" id="IPR007410">
    <property type="entry name" value="LpqE-like"/>
</dbReference>
<evidence type="ECO:0000256" key="1">
    <source>
        <dbReference type="SAM" id="SignalP"/>
    </source>
</evidence>
<feature type="signal peptide" evidence="1">
    <location>
        <begin position="1"/>
        <end position="20"/>
    </location>
</feature>
<dbReference type="AlphaFoldDB" id="A0A370SY30"/>
<dbReference type="PANTHER" id="PTHR36302:SF1">
    <property type="entry name" value="COPPER CHAPERONE PCU(A)C"/>
    <property type="match status" value="1"/>
</dbReference>
<organism evidence="2 3">
    <name type="scientific">Pseudomonas jessenii</name>
    <dbReference type="NCBI Taxonomy" id="77298"/>
    <lineage>
        <taxon>Bacteria</taxon>
        <taxon>Pseudomonadati</taxon>
        <taxon>Pseudomonadota</taxon>
        <taxon>Gammaproteobacteria</taxon>
        <taxon>Pseudomonadales</taxon>
        <taxon>Pseudomonadaceae</taxon>
        <taxon>Pseudomonas</taxon>
    </lineage>
</organism>
<dbReference type="Gene3D" id="2.60.40.1890">
    <property type="entry name" value="PCu(A)C copper chaperone"/>
    <property type="match status" value="1"/>
</dbReference>
<proteinExistence type="predicted"/>
<accession>A0A370SY30</accession>
<evidence type="ECO:0008006" key="4">
    <source>
        <dbReference type="Google" id="ProtNLM"/>
    </source>
</evidence>
<evidence type="ECO:0000313" key="3">
    <source>
        <dbReference type="Proteomes" id="UP000255365"/>
    </source>
</evidence>